<evidence type="ECO:0000313" key="2">
    <source>
        <dbReference type="Proteomes" id="UP000194003"/>
    </source>
</evidence>
<dbReference type="EMBL" id="LVJN01000020">
    <property type="protein sequence ID" value="OSM02186.1"/>
    <property type="molecule type" value="Genomic_DNA"/>
</dbReference>
<protein>
    <submittedName>
        <fullName evidence="1">Uncharacterized protein</fullName>
    </submittedName>
</protein>
<comment type="caution">
    <text evidence="1">The sequence shown here is derived from an EMBL/GenBank/DDBJ whole genome shotgun (WGS) entry which is preliminary data.</text>
</comment>
<sequence>MRPQAGAGVIFQHELLHQGKRVLEGVKYALRTDIIYAANLHLSGQNGKIR</sequence>
<organism evidence="1 2">
    <name type="scientific">Magnetofaba australis IT-1</name>
    <dbReference type="NCBI Taxonomy" id="1434232"/>
    <lineage>
        <taxon>Bacteria</taxon>
        <taxon>Pseudomonadati</taxon>
        <taxon>Pseudomonadota</taxon>
        <taxon>Magnetococcia</taxon>
        <taxon>Magnetococcales</taxon>
        <taxon>Magnetococcaceae</taxon>
        <taxon>Magnetofaba</taxon>
    </lineage>
</organism>
<gene>
    <name evidence="1" type="ORF">MAIT1_02289</name>
</gene>
<reference evidence="1 2" key="1">
    <citation type="journal article" date="2016" name="BMC Genomics">
        <title>Combined genomic and structural analyses of a cultured magnetotactic bacterium reveals its niche adaptation to a dynamic environment.</title>
        <authorList>
            <person name="Araujo A.C."/>
            <person name="Morillo V."/>
            <person name="Cypriano J."/>
            <person name="Teixeira L.C."/>
            <person name="Leao P."/>
            <person name="Lyra S."/>
            <person name="Almeida L.G."/>
            <person name="Bazylinski D.A."/>
            <person name="Vasconcellos A.T."/>
            <person name="Abreu F."/>
            <person name="Lins U."/>
        </authorList>
    </citation>
    <scope>NUCLEOTIDE SEQUENCE [LARGE SCALE GENOMIC DNA]</scope>
    <source>
        <strain evidence="1 2">IT-1</strain>
    </source>
</reference>
<dbReference type="Proteomes" id="UP000194003">
    <property type="component" value="Unassembled WGS sequence"/>
</dbReference>
<accession>A0A1Y2K3I4</accession>
<dbReference type="OrthoDB" id="269774at2"/>
<dbReference type="AlphaFoldDB" id="A0A1Y2K3I4"/>
<dbReference type="RefSeq" id="WP_158089567.1">
    <property type="nucleotide sequence ID" value="NZ_LVJN01000020.1"/>
</dbReference>
<proteinExistence type="predicted"/>
<evidence type="ECO:0000313" key="1">
    <source>
        <dbReference type="EMBL" id="OSM02186.1"/>
    </source>
</evidence>
<name>A0A1Y2K3I4_9PROT</name>
<dbReference type="STRING" id="1434232.MAIT1_02289"/>
<keyword evidence="2" id="KW-1185">Reference proteome</keyword>